<sequence>MDTPRRYAITLPRPPGAHPPPEIVIVYAAGETTTDGTPVYTDEVDVLGGLGVALAFEVPELVVSAQFVDPVPPRHLPPVHHRRPAAEP</sequence>
<dbReference type="EMBL" id="WBOF01000002">
    <property type="protein sequence ID" value="MQS15943.1"/>
    <property type="molecule type" value="Genomic_DNA"/>
</dbReference>
<dbReference type="InterPro" id="IPR046263">
    <property type="entry name" value="DUF6296"/>
</dbReference>
<evidence type="ECO:0000313" key="1">
    <source>
        <dbReference type="EMBL" id="MQS15943.1"/>
    </source>
</evidence>
<dbReference type="RefSeq" id="WP_153466708.1">
    <property type="nucleotide sequence ID" value="NZ_WBOF01000002.1"/>
</dbReference>
<dbReference type="OrthoDB" id="3873003at2"/>
<protein>
    <submittedName>
        <fullName evidence="1">Uncharacterized protein</fullName>
    </submittedName>
</protein>
<evidence type="ECO:0000313" key="2">
    <source>
        <dbReference type="Proteomes" id="UP000450000"/>
    </source>
</evidence>
<dbReference type="Pfam" id="PF19813">
    <property type="entry name" value="DUF6296"/>
    <property type="match status" value="1"/>
</dbReference>
<reference evidence="1 2" key="1">
    <citation type="submission" date="2019-09" db="EMBL/GenBank/DDBJ databases">
        <title>Genome Sequences of Streptomyces kaniharaensis ATCC 21070.</title>
        <authorList>
            <person name="Zhu W."/>
            <person name="De Crecy-Lagard V."/>
            <person name="Richards N.G."/>
        </authorList>
    </citation>
    <scope>NUCLEOTIDE SEQUENCE [LARGE SCALE GENOMIC DNA]</scope>
    <source>
        <strain evidence="1 2">SF-557</strain>
    </source>
</reference>
<name>A0A6N7L2D8_9ACTN</name>
<gene>
    <name evidence="1" type="ORF">F7Q99_27730</name>
</gene>
<keyword evidence="2" id="KW-1185">Reference proteome</keyword>
<dbReference type="Proteomes" id="UP000450000">
    <property type="component" value="Unassembled WGS sequence"/>
</dbReference>
<proteinExistence type="predicted"/>
<comment type="caution">
    <text evidence="1">The sequence shown here is derived from an EMBL/GenBank/DDBJ whole genome shotgun (WGS) entry which is preliminary data.</text>
</comment>
<dbReference type="AlphaFoldDB" id="A0A6N7L2D8"/>
<accession>A0A6N7L2D8</accession>
<organism evidence="1 2">
    <name type="scientific">Streptomyces kaniharaensis</name>
    <dbReference type="NCBI Taxonomy" id="212423"/>
    <lineage>
        <taxon>Bacteria</taxon>
        <taxon>Bacillati</taxon>
        <taxon>Actinomycetota</taxon>
        <taxon>Actinomycetes</taxon>
        <taxon>Kitasatosporales</taxon>
        <taxon>Streptomycetaceae</taxon>
        <taxon>Streptomyces</taxon>
    </lineage>
</organism>